<dbReference type="InterPro" id="IPR012337">
    <property type="entry name" value="RNaseH-like_sf"/>
</dbReference>
<reference evidence="1" key="2">
    <citation type="submission" date="2020-11" db="EMBL/GenBank/DDBJ databases">
        <authorList>
            <person name="McCartney M.A."/>
            <person name="Auch B."/>
            <person name="Kono T."/>
            <person name="Mallez S."/>
            <person name="Becker A."/>
            <person name="Gohl D.M."/>
            <person name="Silverstein K.A.T."/>
            <person name="Koren S."/>
            <person name="Bechman K.B."/>
            <person name="Herman A."/>
            <person name="Abrahante J.E."/>
            <person name="Garbe J."/>
        </authorList>
    </citation>
    <scope>NUCLEOTIDE SEQUENCE</scope>
    <source>
        <strain evidence="1">Duluth1</strain>
        <tissue evidence="1">Whole animal</tissue>
    </source>
</reference>
<dbReference type="SUPFAM" id="SSF53098">
    <property type="entry name" value="Ribonuclease H-like"/>
    <property type="match status" value="1"/>
</dbReference>
<comment type="caution">
    <text evidence="1">The sequence shown here is derived from an EMBL/GenBank/DDBJ whole genome shotgun (WGS) entry which is preliminary data.</text>
</comment>
<sequence length="80" mass="9109">MMLKIFLFADWNYHNRVLATRAVKERLTAENTAAEIKSITQEFGIKDEHVAAIVTDNASNMVACVQLQWTHAPIVHSNWV</sequence>
<dbReference type="Proteomes" id="UP000828390">
    <property type="component" value="Unassembled WGS sequence"/>
</dbReference>
<evidence type="ECO:0000313" key="2">
    <source>
        <dbReference type="Proteomes" id="UP000828390"/>
    </source>
</evidence>
<reference evidence="1" key="1">
    <citation type="journal article" date="2019" name="bioRxiv">
        <title>The Genome of the Zebra Mussel, Dreissena polymorpha: A Resource for Invasive Species Research.</title>
        <authorList>
            <person name="McCartney M.A."/>
            <person name="Auch B."/>
            <person name="Kono T."/>
            <person name="Mallez S."/>
            <person name="Zhang Y."/>
            <person name="Obille A."/>
            <person name="Becker A."/>
            <person name="Abrahante J.E."/>
            <person name="Garbe J."/>
            <person name="Badalamenti J.P."/>
            <person name="Herman A."/>
            <person name="Mangelson H."/>
            <person name="Liachko I."/>
            <person name="Sullivan S."/>
            <person name="Sone E.D."/>
            <person name="Koren S."/>
            <person name="Silverstein K.A.T."/>
            <person name="Beckman K.B."/>
            <person name="Gohl D.M."/>
        </authorList>
    </citation>
    <scope>NUCLEOTIDE SEQUENCE</scope>
    <source>
        <strain evidence="1">Duluth1</strain>
        <tissue evidence="1">Whole animal</tissue>
    </source>
</reference>
<protein>
    <recommendedName>
        <fullName evidence="3">DUF659 domain-containing protein</fullName>
    </recommendedName>
</protein>
<evidence type="ECO:0008006" key="3">
    <source>
        <dbReference type="Google" id="ProtNLM"/>
    </source>
</evidence>
<accession>A0A9D4IEY2</accession>
<dbReference type="AlphaFoldDB" id="A0A9D4IEY2"/>
<dbReference type="EMBL" id="JAIWYP010000009">
    <property type="protein sequence ID" value="KAH3769548.1"/>
    <property type="molecule type" value="Genomic_DNA"/>
</dbReference>
<name>A0A9D4IEY2_DREPO</name>
<evidence type="ECO:0000313" key="1">
    <source>
        <dbReference type="EMBL" id="KAH3769548.1"/>
    </source>
</evidence>
<gene>
    <name evidence="1" type="ORF">DPMN_170821</name>
</gene>
<organism evidence="1 2">
    <name type="scientific">Dreissena polymorpha</name>
    <name type="common">Zebra mussel</name>
    <name type="synonym">Mytilus polymorpha</name>
    <dbReference type="NCBI Taxonomy" id="45954"/>
    <lineage>
        <taxon>Eukaryota</taxon>
        <taxon>Metazoa</taxon>
        <taxon>Spiralia</taxon>
        <taxon>Lophotrochozoa</taxon>
        <taxon>Mollusca</taxon>
        <taxon>Bivalvia</taxon>
        <taxon>Autobranchia</taxon>
        <taxon>Heteroconchia</taxon>
        <taxon>Euheterodonta</taxon>
        <taxon>Imparidentia</taxon>
        <taxon>Neoheterodontei</taxon>
        <taxon>Myida</taxon>
        <taxon>Dreissenoidea</taxon>
        <taxon>Dreissenidae</taxon>
        <taxon>Dreissena</taxon>
    </lineage>
</organism>
<proteinExistence type="predicted"/>
<keyword evidence="2" id="KW-1185">Reference proteome</keyword>